<dbReference type="Gene3D" id="3.40.50.1000">
    <property type="entry name" value="HAD superfamily/HAD-like"/>
    <property type="match status" value="1"/>
</dbReference>
<dbReference type="AlphaFoldDB" id="R9GYW6"/>
<dbReference type="Proteomes" id="UP000014174">
    <property type="component" value="Unassembled WGS sequence"/>
</dbReference>
<accession>R9GYW6</accession>
<dbReference type="eggNOG" id="COG0561">
    <property type="taxonomic scope" value="Bacteria"/>
</dbReference>
<proteinExistence type="predicted"/>
<dbReference type="InterPro" id="IPR023214">
    <property type="entry name" value="HAD_sf"/>
</dbReference>
<dbReference type="EMBL" id="AQPN01000002">
    <property type="protein sequence ID" value="EOR96660.1"/>
    <property type="molecule type" value="Genomic_DNA"/>
</dbReference>
<dbReference type="STRING" id="1150600.ADIARSV_0083"/>
<comment type="caution">
    <text evidence="1">The sequence shown here is derived from an EMBL/GenBank/DDBJ whole genome shotgun (WGS) entry which is preliminary data.</text>
</comment>
<organism evidence="1 2">
    <name type="scientific">Arcticibacter svalbardensis MN12-7</name>
    <dbReference type="NCBI Taxonomy" id="1150600"/>
    <lineage>
        <taxon>Bacteria</taxon>
        <taxon>Pseudomonadati</taxon>
        <taxon>Bacteroidota</taxon>
        <taxon>Sphingobacteriia</taxon>
        <taxon>Sphingobacteriales</taxon>
        <taxon>Sphingobacteriaceae</taxon>
        <taxon>Arcticibacter</taxon>
    </lineage>
</organism>
<evidence type="ECO:0000313" key="1">
    <source>
        <dbReference type="EMBL" id="EOR96660.1"/>
    </source>
</evidence>
<reference evidence="1 2" key="1">
    <citation type="journal article" date="2013" name="Genome Announc.">
        <title>Draft Genome Sequence of Arcticibacter svalbardensis Strain MN12-7T, a Member of the Family Sphingobacteriaceae Isolated from an Arctic Soil Sample.</title>
        <authorList>
            <person name="Shivaji S."/>
            <person name="Ara S."/>
            <person name="Prasad S."/>
            <person name="Manasa B.P."/>
            <person name="Begum Z."/>
            <person name="Singh A."/>
            <person name="Kumar Pinnaka A."/>
        </authorList>
    </citation>
    <scope>NUCLEOTIDE SEQUENCE [LARGE SCALE GENOMIC DNA]</scope>
    <source>
        <strain evidence="1 2">MN12-7</strain>
    </source>
</reference>
<gene>
    <name evidence="1" type="ORF">ADIARSV_0083</name>
</gene>
<protein>
    <submittedName>
        <fullName evidence="1">Uncharacterized protein</fullName>
    </submittedName>
</protein>
<evidence type="ECO:0000313" key="2">
    <source>
        <dbReference type="Proteomes" id="UP000014174"/>
    </source>
</evidence>
<name>R9GYW6_9SPHI</name>
<keyword evidence="2" id="KW-1185">Reference proteome</keyword>
<sequence length="59" mass="6609">MHKLEEIMKKVIADMLFVVDALFEGGNDHPAKKTGVDCIQVRGPKETKIIIQTIIICQT</sequence>